<dbReference type="SUPFAM" id="SSF51197">
    <property type="entry name" value="Clavaminate synthase-like"/>
    <property type="match status" value="1"/>
</dbReference>
<dbReference type="EMBL" id="CAMXCT010002902">
    <property type="protein sequence ID" value="CAI4001247.1"/>
    <property type="molecule type" value="Genomic_DNA"/>
</dbReference>
<dbReference type="Proteomes" id="UP001152797">
    <property type="component" value="Unassembled WGS sequence"/>
</dbReference>
<feature type="domain" description="Fe2OG dioxygenase" evidence="2">
    <location>
        <begin position="149"/>
        <end position="283"/>
    </location>
</feature>
<dbReference type="Gene3D" id="3.90.79.10">
    <property type="entry name" value="Nucleoside Triphosphate Pyrophosphohydrolase"/>
    <property type="match status" value="2"/>
</dbReference>
<evidence type="ECO:0000259" key="2">
    <source>
        <dbReference type="PROSITE" id="PS51471"/>
    </source>
</evidence>
<accession>A0A9P1D269</accession>
<dbReference type="InterPro" id="IPR005123">
    <property type="entry name" value="Oxoglu/Fe-dep_dioxygenase_dom"/>
</dbReference>
<dbReference type="PANTHER" id="PTHR10885:SF20">
    <property type="entry name" value="NUDIX HYDROLASE DOMAIN-CONTAINING PROTEIN"/>
    <property type="match status" value="1"/>
</dbReference>
<reference evidence="3" key="1">
    <citation type="submission" date="2022-10" db="EMBL/GenBank/DDBJ databases">
        <authorList>
            <person name="Chen Y."/>
            <person name="Dougan E. K."/>
            <person name="Chan C."/>
            <person name="Rhodes N."/>
            <person name="Thang M."/>
        </authorList>
    </citation>
    <scope>NUCLEOTIDE SEQUENCE</scope>
</reference>
<feature type="domain" description="Nudix hydrolase" evidence="1">
    <location>
        <begin position="489"/>
        <end position="640"/>
    </location>
</feature>
<dbReference type="EMBL" id="CAMXCT030002902">
    <property type="protein sequence ID" value="CAL4788559.1"/>
    <property type="molecule type" value="Genomic_DNA"/>
</dbReference>
<sequence length="665" mass="76338">MILIGTVPVVLQNDPYPVLQNDPGTHLKPQEPRSSNGLKLIHELAPKGLKWKVVLSDESRRSYASFMPSPVPSARLGDFFKTIYGKTAWEQPEGPQGLLPRKTVWMVKSGCQCPYRYGGVTIKPQEFPDWMTELLRTYMPYCGKSEEEWPDSCNVNLYEDGSHAVGWHTDDEALFQSLHQDVAIVSLSLGQPRKFDLRKNWPEEGERLQERLHLGNGALATMEARDGKGSSPRINLTWRWIKKHADVKENKDHQVLDTLDAEGSCIFTRTRGAVTEKGLWHRYVHVWVLNLPDSAVLMQLRAPEKKRFGGMWNCTSGFVMSGMPSLEACKHHLDTESGLRYEDHMYEFVFSCKNTSVANGEEIKQLIDVYVVSLKRPPELHKIYYDIKEATELKYVGIGELEQAYQNQDPNFVLVSTPEYARRLFHFLHKKIRIYIEMLPKIDSDEERHNKKGQQLLDRIGDVNKLRRAQDLGVVVEPCKRIDAYSESVWHRAVHVWVFDVESCRLLLLLRSPKKRHFGGRWNCSTGHIKMGDPALPTALKSVKDDVGLGNVTENDFEYLFQTLVEMDTGGDAFLKQVVDVYLLSVPNEETCPVIPDLTSLSLAKGEVDQVMYLELDRLQEVYTTSPPPHDFVVFPGDDYQTRFFFNLRQRHKKYLEKVAEPPMF</sequence>
<name>A0A9P1D269_9DINO</name>
<dbReference type="OrthoDB" id="443333at2759"/>
<evidence type="ECO:0000313" key="3">
    <source>
        <dbReference type="EMBL" id="CAI4001247.1"/>
    </source>
</evidence>
<dbReference type="GO" id="GO:0005737">
    <property type="term" value="C:cytoplasm"/>
    <property type="evidence" value="ECO:0007669"/>
    <property type="project" value="TreeGrafter"/>
</dbReference>
<keyword evidence="5" id="KW-1185">Reference proteome</keyword>
<protein>
    <submittedName>
        <fullName evidence="4">Developmentally-regulated G-protein 1</fullName>
    </submittedName>
</protein>
<proteinExistence type="predicted"/>
<feature type="domain" description="Nudix hydrolase" evidence="1">
    <location>
        <begin position="279"/>
        <end position="418"/>
    </location>
</feature>
<dbReference type="InterPro" id="IPR037151">
    <property type="entry name" value="AlkB-like_sf"/>
</dbReference>
<evidence type="ECO:0000259" key="1">
    <source>
        <dbReference type="PROSITE" id="PS51462"/>
    </source>
</evidence>
<dbReference type="GO" id="GO:0004452">
    <property type="term" value="F:isopentenyl-diphosphate delta-isomerase activity"/>
    <property type="evidence" value="ECO:0007669"/>
    <property type="project" value="TreeGrafter"/>
</dbReference>
<dbReference type="SUPFAM" id="SSF55811">
    <property type="entry name" value="Nudix"/>
    <property type="match status" value="2"/>
</dbReference>
<evidence type="ECO:0000313" key="4">
    <source>
        <dbReference type="EMBL" id="CAL4788559.1"/>
    </source>
</evidence>
<dbReference type="InterPro" id="IPR027450">
    <property type="entry name" value="AlkB-like"/>
</dbReference>
<organism evidence="3">
    <name type="scientific">Cladocopium goreaui</name>
    <dbReference type="NCBI Taxonomy" id="2562237"/>
    <lineage>
        <taxon>Eukaryota</taxon>
        <taxon>Sar</taxon>
        <taxon>Alveolata</taxon>
        <taxon>Dinophyceae</taxon>
        <taxon>Suessiales</taxon>
        <taxon>Symbiodiniaceae</taxon>
        <taxon>Cladocopium</taxon>
    </lineage>
</organism>
<dbReference type="EMBL" id="CAMXCT020002902">
    <property type="protein sequence ID" value="CAL1154622.1"/>
    <property type="molecule type" value="Genomic_DNA"/>
</dbReference>
<dbReference type="PANTHER" id="PTHR10885">
    <property type="entry name" value="ISOPENTENYL-DIPHOSPHATE DELTA-ISOMERASE"/>
    <property type="match status" value="1"/>
</dbReference>
<gene>
    <name evidence="3" type="ORF">C1SCF055_LOCUS27305</name>
</gene>
<dbReference type="PROSITE" id="PS51471">
    <property type="entry name" value="FE2OG_OXY"/>
    <property type="match status" value="1"/>
</dbReference>
<comment type="caution">
    <text evidence="3">The sequence shown here is derived from an EMBL/GenBank/DDBJ whole genome shotgun (WGS) entry which is preliminary data.</text>
</comment>
<dbReference type="PROSITE" id="PS51462">
    <property type="entry name" value="NUDIX"/>
    <property type="match status" value="2"/>
</dbReference>
<dbReference type="Gene3D" id="2.60.120.590">
    <property type="entry name" value="Alpha-ketoglutarate-dependent dioxygenase AlkB-like"/>
    <property type="match status" value="1"/>
</dbReference>
<dbReference type="InterPro" id="IPR015797">
    <property type="entry name" value="NUDIX_hydrolase-like_dom_sf"/>
</dbReference>
<dbReference type="AlphaFoldDB" id="A0A9P1D269"/>
<evidence type="ECO:0000313" key="5">
    <source>
        <dbReference type="Proteomes" id="UP001152797"/>
    </source>
</evidence>
<dbReference type="GO" id="GO:0009240">
    <property type="term" value="P:isopentenyl diphosphate biosynthetic process"/>
    <property type="evidence" value="ECO:0007669"/>
    <property type="project" value="TreeGrafter"/>
</dbReference>
<dbReference type="InterPro" id="IPR000086">
    <property type="entry name" value="NUDIX_hydrolase_dom"/>
</dbReference>
<reference evidence="4 5" key="2">
    <citation type="submission" date="2024-05" db="EMBL/GenBank/DDBJ databases">
        <authorList>
            <person name="Chen Y."/>
            <person name="Shah S."/>
            <person name="Dougan E. K."/>
            <person name="Thang M."/>
            <person name="Chan C."/>
        </authorList>
    </citation>
    <scope>NUCLEOTIDE SEQUENCE [LARGE SCALE GENOMIC DNA]</scope>
</reference>
<dbReference type="Pfam" id="PF13532">
    <property type="entry name" value="2OG-FeII_Oxy_2"/>
    <property type="match status" value="1"/>
</dbReference>